<keyword evidence="1" id="KW-1133">Transmembrane helix</keyword>
<feature type="transmembrane region" description="Helical" evidence="1">
    <location>
        <begin position="7"/>
        <end position="28"/>
    </location>
</feature>
<sequence>MDLAEKFWAVIIVAFIFNLSASTTAGIMDYYHIPYVGSEYYPEANSEFADQFENIYENTPTEIGAATYGDYVWATAIMKILTNFITGGAGLWLGFGVPDIFAYPLSLLFILSSALAILKVTGNI</sequence>
<dbReference type="EMBL" id="JACDUO010000002">
    <property type="protein sequence ID" value="MBA2864430.1"/>
    <property type="molecule type" value="Genomic_DNA"/>
</dbReference>
<evidence type="ECO:0000256" key="1">
    <source>
        <dbReference type="SAM" id="Phobius"/>
    </source>
</evidence>
<organism evidence="2 3">
    <name type="scientific">Methanococcus maripaludis</name>
    <name type="common">Methanococcus deltae</name>
    <dbReference type="NCBI Taxonomy" id="39152"/>
    <lineage>
        <taxon>Archaea</taxon>
        <taxon>Methanobacteriati</taxon>
        <taxon>Methanobacteriota</taxon>
        <taxon>Methanomada group</taxon>
        <taxon>Methanococci</taxon>
        <taxon>Methanococcales</taxon>
        <taxon>Methanococcaceae</taxon>
        <taxon>Methanococcus</taxon>
    </lineage>
</organism>
<feature type="transmembrane region" description="Helical" evidence="1">
    <location>
        <begin position="100"/>
        <end position="118"/>
    </location>
</feature>
<protein>
    <submittedName>
        <fullName evidence="2">Uncharacterized protein</fullName>
    </submittedName>
</protein>
<comment type="caution">
    <text evidence="2">The sequence shown here is derived from an EMBL/GenBank/DDBJ whole genome shotgun (WGS) entry which is preliminary data.</text>
</comment>
<reference evidence="2 3" key="1">
    <citation type="submission" date="2020-07" db="EMBL/GenBank/DDBJ databases">
        <title>Genomic Encyclopedia of Type Strains, Phase IV (KMG-V): Genome sequencing to study the core and pangenomes of soil and plant-associated prokaryotes.</title>
        <authorList>
            <person name="Whitman W."/>
        </authorList>
    </citation>
    <scope>NUCLEOTIDE SEQUENCE [LARGE SCALE GENOMIC DNA]</scope>
    <source>
        <strain evidence="2 3">C13</strain>
    </source>
</reference>
<evidence type="ECO:0000313" key="2">
    <source>
        <dbReference type="EMBL" id="MBA2864430.1"/>
    </source>
</evidence>
<keyword evidence="1" id="KW-0812">Transmembrane</keyword>
<evidence type="ECO:0000313" key="3">
    <source>
        <dbReference type="Proteomes" id="UP000567099"/>
    </source>
</evidence>
<gene>
    <name evidence="2" type="ORF">HNP94_001452</name>
</gene>
<accession>A0A7J9PNZ0</accession>
<name>A0A7J9PNZ0_METMI</name>
<dbReference type="AlphaFoldDB" id="A0A7J9PNZ0"/>
<dbReference type="RefSeq" id="WP_181505189.1">
    <property type="nucleotide sequence ID" value="NZ_JACDUO010000002.1"/>
</dbReference>
<keyword evidence="1" id="KW-0472">Membrane</keyword>
<proteinExistence type="predicted"/>
<dbReference type="Proteomes" id="UP000567099">
    <property type="component" value="Unassembled WGS sequence"/>
</dbReference>